<name>A0A6N3HIA8_CLOSY</name>
<keyword evidence="1" id="KW-0472">Membrane</keyword>
<dbReference type="Pfam" id="PF07454">
    <property type="entry name" value="SpoIIP"/>
    <property type="match status" value="1"/>
</dbReference>
<feature type="transmembrane region" description="Helical" evidence="1">
    <location>
        <begin position="21"/>
        <end position="39"/>
    </location>
</feature>
<reference evidence="2" key="1">
    <citation type="submission" date="2019-11" db="EMBL/GenBank/DDBJ databases">
        <authorList>
            <person name="Feng L."/>
        </authorList>
    </citation>
    <scope>NUCLEOTIDE SEQUENCE</scope>
    <source>
        <strain evidence="2">CsymbiosumLFYP84</strain>
    </source>
</reference>
<evidence type="ECO:0000256" key="1">
    <source>
        <dbReference type="SAM" id="Phobius"/>
    </source>
</evidence>
<evidence type="ECO:0000313" key="2">
    <source>
        <dbReference type="EMBL" id="VYU76312.1"/>
    </source>
</evidence>
<proteinExistence type="predicted"/>
<dbReference type="NCBIfam" id="TIGR02867">
    <property type="entry name" value="spore_II_P"/>
    <property type="match status" value="1"/>
</dbReference>
<sequence>MRPGKIRIIREYIAGNRKISIFRPAAAILCLFLFAFFAGRAVGRLPSAAWNIITGSMGGFESRTALFIWKNWYPSAGFSEAGYGNMKDEAEDMAGRLAGFILKQVPYYRMAEGGQEKLRRELEPDPSYADYLESSRILKEYECLVRDLEGSSVLTSGGVTTYRDTEELADNSGAYGENELTDGAVQGQNQGKGQEDLIQTAGGHNQAGSRISGGRPAGDALLNKGTVSASGIKYVSEQLADYDFLMKHFYTVHPTTTAGRDMMSAGTFLSENFALTQGNDKPQILIYHTHSQEEFTDFHEGNKEATIVGVGNYLTELLQQKGYNVIHDTSVYDLRDGKLDRSKAYTYALEGVTAILQKYPSIQVVLDIHRDGVKETTHLVKEINGKPTATIMFFNGTSQTPEGPIEYLKNPYRTDNMAFSFQMKLCADACYPGFTRKIYLKGLRYNQHVRPCSALIEVGAQNNTYEEARNAMEPLAELLDMVVRPEG</sequence>
<organism evidence="2">
    <name type="scientific">Clostridium symbiosum</name>
    <name type="common">Bacteroides symbiosus</name>
    <dbReference type="NCBI Taxonomy" id="1512"/>
    <lineage>
        <taxon>Bacteria</taxon>
        <taxon>Bacillati</taxon>
        <taxon>Bacillota</taxon>
        <taxon>Clostridia</taxon>
        <taxon>Lachnospirales</taxon>
        <taxon>Lachnospiraceae</taxon>
        <taxon>Otoolea</taxon>
    </lineage>
</organism>
<accession>A0A6N3HIA8</accession>
<dbReference type="EMBL" id="CACRUA010000054">
    <property type="protein sequence ID" value="VYU76312.1"/>
    <property type="molecule type" value="Genomic_DNA"/>
</dbReference>
<keyword evidence="1" id="KW-1133">Transmembrane helix</keyword>
<keyword evidence="1" id="KW-0812">Transmembrane</keyword>
<dbReference type="InterPro" id="IPR010897">
    <property type="entry name" value="Spore_II_P"/>
</dbReference>
<protein>
    <submittedName>
        <fullName evidence="2">Stage II sporulation protein P (SpoIIP)</fullName>
    </submittedName>
</protein>
<dbReference type="AlphaFoldDB" id="A0A6N3HIA8"/>
<gene>
    <name evidence="2" type="ORF">CSLFYP84_03869</name>
</gene>